<feature type="transmembrane region" description="Helical" evidence="16">
    <location>
        <begin position="262"/>
        <end position="282"/>
    </location>
</feature>
<evidence type="ECO:0000256" key="7">
    <source>
        <dbReference type="ARBA" id="ARBA00022692"/>
    </source>
</evidence>
<proteinExistence type="inferred from homology"/>
<comment type="similarity">
    <text evidence="2 16">Belongs to the complex I subunit 4 family.</text>
</comment>
<evidence type="ECO:0000313" key="18">
    <source>
        <dbReference type="EMBL" id="CAL23082.2"/>
    </source>
</evidence>
<evidence type="ECO:0000256" key="1">
    <source>
        <dbReference type="ARBA" id="ARBA00004225"/>
    </source>
</evidence>
<evidence type="ECO:0000256" key="15">
    <source>
        <dbReference type="ARBA" id="ARBA00049551"/>
    </source>
</evidence>
<gene>
    <name evidence="18" type="primary">nad4</name>
</gene>
<feature type="transmembrane region" description="Helical" evidence="16">
    <location>
        <begin position="38"/>
        <end position="61"/>
    </location>
</feature>
<name>A7WL69_9ASCI</name>
<evidence type="ECO:0000256" key="14">
    <source>
        <dbReference type="ARBA" id="ARBA00023136"/>
    </source>
</evidence>
<comment type="catalytic activity">
    <reaction evidence="15 16">
        <text>a ubiquinone + NADH + 5 H(+)(in) = a ubiquinol + NAD(+) + 4 H(+)(out)</text>
        <dbReference type="Rhea" id="RHEA:29091"/>
        <dbReference type="Rhea" id="RHEA-COMP:9565"/>
        <dbReference type="Rhea" id="RHEA-COMP:9566"/>
        <dbReference type="ChEBI" id="CHEBI:15378"/>
        <dbReference type="ChEBI" id="CHEBI:16389"/>
        <dbReference type="ChEBI" id="CHEBI:17976"/>
        <dbReference type="ChEBI" id="CHEBI:57540"/>
        <dbReference type="ChEBI" id="CHEBI:57945"/>
        <dbReference type="EC" id="7.1.1.2"/>
    </reaction>
</comment>
<reference evidence="18" key="1">
    <citation type="journal article" date="2007" name="BMC Evol. Biol.">
        <title>The mitochondrial genome of Phallusia mammillata and Phallusia fumigata (Tunicata, Ascidiacea): high genome plasticity at intra-genus level.</title>
        <authorList>
            <person name="Iannelli F."/>
            <person name="Griggio F."/>
            <person name="Pesole G."/>
            <person name="Gissi C."/>
        </authorList>
    </citation>
    <scope>NUCLEOTIDE SEQUENCE</scope>
    <source>
        <tissue evidence="18">Muscle</tissue>
    </source>
</reference>
<protein>
    <recommendedName>
        <fullName evidence="4 16">NADH-ubiquinone oxidoreductase chain 4</fullName>
        <ecNumber evidence="3 16">7.1.1.2</ecNumber>
    </recommendedName>
</protein>
<feature type="transmembrane region" description="Helical" evidence="16">
    <location>
        <begin position="383"/>
        <end position="405"/>
    </location>
</feature>
<keyword evidence="9 16" id="KW-0249">Electron transport</keyword>
<evidence type="ECO:0000256" key="16">
    <source>
        <dbReference type="RuleBase" id="RU003297"/>
    </source>
</evidence>
<dbReference type="AlphaFoldDB" id="A7WL69"/>
<feature type="transmembrane region" description="Helical" evidence="16">
    <location>
        <begin position="119"/>
        <end position="136"/>
    </location>
</feature>
<keyword evidence="5 16" id="KW-0813">Transport</keyword>
<evidence type="ECO:0000256" key="4">
    <source>
        <dbReference type="ARBA" id="ARBA00021006"/>
    </source>
</evidence>
<evidence type="ECO:0000256" key="5">
    <source>
        <dbReference type="ARBA" id="ARBA00022448"/>
    </source>
</evidence>
<keyword evidence="12 16" id="KW-0830">Ubiquinone</keyword>
<evidence type="ECO:0000256" key="13">
    <source>
        <dbReference type="ARBA" id="ARBA00023128"/>
    </source>
</evidence>
<evidence type="ECO:0000256" key="10">
    <source>
        <dbReference type="ARBA" id="ARBA00022989"/>
    </source>
</evidence>
<dbReference type="PANTHER" id="PTHR43507:SF20">
    <property type="entry name" value="NADH-UBIQUINONE OXIDOREDUCTASE CHAIN 4"/>
    <property type="match status" value="1"/>
</dbReference>
<dbReference type="InterPro" id="IPR003918">
    <property type="entry name" value="NADH_UbQ_OxRdtase"/>
</dbReference>
<evidence type="ECO:0000256" key="12">
    <source>
        <dbReference type="ARBA" id="ARBA00023075"/>
    </source>
</evidence>
<evidence type="ECO:0000256" key="6">
    <source>
        <dbReference type="ARBA" id="ARBA00022660"/>
    </source>
</evidence>
<sequence>MLIVGGVPLLSLGAIVVKWAKGGGGAPLYWCCFYVGASLVYAFTLGMTSMVGVGGGFGALIFLDQVGILFVALSALVGLLSLVAMVLGTPGFTSRGLMLCFLMLMLSLFGVFTVSGGMFFFVCFELCVLPIFLLISKWGAQVDRVFSGYYFFFYSVITPAPLLLFFLKITAAGFGSLPCLIYGGEASSLGAVGMAVLLLGFLTKLPLYGLHIWLPKAHVDAPVGGSMVLAGVMLKMGGFGLVRLHQLNVLHLKQFVGVPEGLIIFLGMAGFFATSLVCLRLVDYKVIVAFSSVGHMSIAALGLIVGVGWGFMGGLYVFVGHGIVSPLLFYVGGVLYSRFGSRLVTGWGGVGSTWGPIFYGAFLLMFMFNFGFPPFLNFFGELGIFYGVLAFSYGLGLVVFVGYLFSGIYMLNVVVSMTHGPLPTGPGGSSSYMKSTCSAGEWFLLWALVLTYVLLGAFVMKLY</sequence>
<dbReference type="GO" id="GO:0031966">
    <property type="term" value="C:mitochondrial membrane"/>
    <property type="evidence" value="ECO:0007669"/>
    <property type="project" value="UniProtKB-SubCell"/>
</dbReference>
<keyword evidence="11 16" id="KW-0520">NAD</keyword>
<dbReference type="InterPro" id="IPR001750">
    <property type="entry name" value="ND/Mrp_TM"/>
</dbReference>
<dbReference type="PANTHER" id="PTHR43507">
    <property type="entry name" value="NADH-UBIQUINONE OXIDOREDUCTASE CHAIN 4"/>
    <property type="match status" value="1"/>
</dbReference>
<feature type="transmembrane region" description="Helical" evidence="16">
    <location>
        <begin position="442"/>
        <end position="460"/>
    </location>
</feature>
<evidence type="ECO:0000256" key="8">
    <source>
        <dbReference type="ARBA" id="ARBA00022967"/>
    </source>
</evidence>
<keyword evidence="8" id="KW-1278">Translocase</keyword>
<dbReference type="GO" id="GO:0042773">
    <property type="term" value="P:ATP synthesis coupled electron transport"/>
    <property type="evidence" value="ECO:0007669"/>
    <property type="project" value="InterPro"/>
</dbReference>
<feature type="transmembrane region" description="Helical" evidence="16">
    <location>
        <begin position="315"/>
        <end position="337"/>
    </location>
</feature>
<organism evidence="18">
    <name type="scientific">Phallusia mammillata</name>
    <dbReference type="NCBI Taxonomy" id="59560"/>
    <lineage>
        <taxon>Eukaryota</taxon>
        <taxon>Metazoa</taxon>
        <taxon>Chordata</taxon>
        <taxon>Tunicata</taxon>
        <taxon>Ascidiacea</taxon>
        <taxon>Phlebobranchia</taxon>
        <taxon>Ascidiidae</taxon>
        <taxon>Phallusia</taxon>
    </lineage>
</organism>
<feature type="transmembrane region" description="Helical" evidence="16">
    <location>
        <begin position="288"/>
        <end position="308"/>
    </location>
</feature>
<feature type="transmembrane region" description="Helical" evidence="16">
    <location>
        <begin position="148"/>
        <end position="167"/>
    </location>
</feature>
<evidence type="ECO:0000256" key="11">
    <source>
        <dbReference type="ARBA" id="ARBA00023027"/>
    </source>
</evidence>
<dbReference type="GO" id="GO:0003954">
    <property type="term" value="F:NADH dehydrogenase activity"/>
    <property type="evidence" value="ECO:0007669"/>
    <property type="project" value="TreeGrafter"/>
</dbReference>
<keyword evidence="7 16" id="KW-0812">Transmembrane</keyword>
<keyword evidence="13 16" id="KW-0496">Mitochondrion</keyword>
<keyword evidence="14 16" id="KW-0472">Membrane</keyword>
<feature type="transmembrane region" description="Helical" evidence="16">
    <location>
        <begin position="68"/>
        <end position="88"/>
    </location>
</feature>
<keyword evidence="10 16" id="KW-1133">Transmembrane helix</keyword>
<keyword evidence="6 16" id="KW-0679">Respiratory chain</keyword>
<evidence type="ECO:0000256" key="2">
    <source>
        <dbReference type="ARBA" id="ARBA00009025"/>
    </source>
</evidence>
<comment type="function">
    <text evidence="16">Core subunit of the mitochondrial membrane respiratory chain NADH dehydrogenase (Complex I) which catalyzes electron transfer from NADH through the respiratory chain, using ubiquinone as an electron acceptor. Essential for the catalytic activity and assembly of complex I.</text>
</comment>
<feature type="transmembrane region" description="Helical" evidence="16">
    <location>
        <begin position="223"/>
        <end position="242"/>
    </location>
</feature>
<comment type="subcellular location">
    <subcellularLocation>
        <location evidence="1 16">Mitochondrion membrane</location>
        <topology evidence="1 16">Multi-pass membrane protein</topology>
    </subcellularLocation>
</comment>
<dbReference type="EC" id="7.1.1.2" evidence="3 16"/>
<dbReference type="GO" id="GO:0015990">
    <property type="term" value="P:electron transport coupled proton transport"/>
    <property type="evidence" value="ECO:0007669"/>
    <property type="project" value="TreeGrafter"/>
</dbReference>
<feature type="transmembrane region" description="Helical" evidence="16">
    <location>
        <begin position="179"/>
        <end position="203"/>
    </location>
</feature>
<evidence type="ECO:0000256" key="9">
    <source>
        <dbReference type="ARBA" id="ARBA00022982"/>
    </source>
</evidence>
<feature type="domain" description="NADH:quinone oxidoreductase/Mrp antiporter transmembrane" evidence="17">
    <location>
        <begin position="119"/>
        <end position="402"/>
    </location>
</feature>
<dbReference type="GO" id="GO:0048039">
    <property type="term" value="F:ubiquinone binding"/>
    <property type="evidence" value="ECO:0007669"/>
    <property type="project" value="TreeGrafter"/>
</dbReference>
<feature type="transmembrane region" description="Helical" evidence="16">
    <location>
        <begin position="94"/>
        <end position="112"/>
    </location>
</feature>
<accession>A7WL69</accession>
<dbReference type="PRINTS" id="PR01437">
    <property type="entry name" value="NUOXDRDTASE4"/>
</dbReference>
<feature type="transmembrane region" description="Helical" evidence="16">
    <location>
        <begin position="357"/>
        <end position="376"/>
    </location>
</feature>
<geneLocation type="mitochondrion" evidence="18"/>
<dbReference type="EMBL" id="AM292320">
    <property type="protein sequence ID" value="CAL23082.2"/>
    <property type="molecule type" value="Genomic_DNA"/>
</dbReference>
<evidence type="ECO:0000259" key="17">
    <source>
        <dbReference type="Pfam" id="PF00361"/>
    </source>
</evidence>
<dbReference type="Pfam" id="PF00361">
    <property type="entry name" value="Proton_antipo_M"/>
    <property type="match status" value="1"/>
</dbReference>
<dbReference type="GO" id="GO:0008137">
    <property type="term" value="F:NADH dehydrogenase (ubiquinone) activity"/>
    <property type="evidence" value="ECO:0007669"/>
    <property type="project" value="UniProtKB-UniRule"/>
</dbReference>
<evidence type="ECO:0000256" key="3">
    <source>
        <dbReference type="ARBA" id="ARBA00012944"/>
    </source>
</evidence>